<feature type="compositionally biased region" description="Gly residues" evidence="3">
    <location>
        <begin position="164"/>
        <end position="175"/>
    </location>
</feature>
<keyword evidence="6" id="KW-1185">Reference proteome</keyword>
<name>A0ABY2BIL9_9ACTN</name>
<dbReference type="PANTHER" id="PTHR12215:SF10">
    <property type="entry name" value="L-AMINOADIPATE-SEMIALDEHYDE DEHYDROGENASE-PHOSPHOPANTETHEINYL TRANSFERASE"/>
    <property type="match status" value="1"/>
</dbReference>
<keyword evidence="2" id="KW-0808">Transferase</keyword>
<comment type="similarity">
    <text evidence="1">Belongs to the P-Pant transferase superfamily. Gsp/Sfp/HetI/AcpT family.</text>
</comment>
<dbReference type="EMBL" id="SLWM01000008">
    <property type="protein sequence ID" value="TCO20900.1"/>
    <property type="molecule type" value="Genomic_DNA"/>
</dbReference>
<dbReference type="Proteomes" id="UP000295818">
    <property type="component" value="Unassembled WGS sequence"/>
</dbReference>
<organism evidence="5 6">
    <name type="scientific">Kribbella orskensis</name>
    <dbReference type="NCBI Taxonomy" id="2512216"/>
    <lineage>
        <taxon>Bacteria</taxon>
        <taxon>Bacillati</taxon>
        <taxon>Actinomycetota</taxon>
        <taxon>Actinomycetes</taxon>
        <taxon>Propionibacteriales</taxon>
        <taxon>Kribbellaceae</taxon>
        <taxon>Kribbella</taxon>
    </lineage>
</organism>
<sequence length="236" mass="24583">MKPVDGDQRSAAHALLIALAVNLVGGEPVLRHDEAGRPHVDGLWVSVSHGHDLVAVAASAAGPVGIDVENRRSFEVAGLARRWFDPAELTWMAAQPDEVEAFLRLWTAKEAVGKALGRGLRGSGLRRLMPLPPEPLAPADPLPPPESVHSREPLDSPPPDAGTLTGGSLTGGSLTGGLVPSEPTLALLYLTLHADAVLAVAVPAGVRSVEVCEHHGAALRSTVTSRTSFPVVVRGN</sequence>
<proteinExistence type="inferred from homology"/>
<dbReference type="InterPro" id="IPR008278">
    <property type="entry name" value="4-PPantetheinyl_Trfase_dom"/>
</dbReference>
<evidence type="ECO:0000256" key="1">
    <source>
        <dbReference type="ARBA" id="ARBA00010990"/>
    </source>
</evidence>
<feature type="domain" description="4'-phosphopantetheinyl transferase" evidence="4">
    <location>
        <begin position="63"/>
        <end position="122"/>
    </location>
</feature>
<evidence type="ECO:0000256" key="3">
    <source>
        <dbReference type="SAM" id="MobiDB-lite"/>
    </source>
</evidence>
<dbReference type="InterPro" id="IPR037143">
    <property type="entry name" value="4-PPantetheinyl_Trfase_dom_sf"/>
</dbReference>
<comment type="caution">
    <text evidence="5">The sequence shown here is derived from an EMBL/GenBank/DDBJ whole genome shotgun (WGS) entry which is preliminary data.</text>
</comment>
<evidence type="ECO:0000259" key="4">
    <source>
        <dbReference type="Pfam" id="PF01648"/>
    </source>
</evidence>
<dbReference type="SUPFAM" id="SSF56214">
    <property type="entry name" value="4'-phosphopantetheinyl transferase"/>
    <property type="match status" value="1"/>
</dbReference>
<evidence type="ECO:0000256" key="2">
    <source>
        <dbReference type="ARBA" id="ARBA00022679"/>
    </source>
</evidence>
<feature type="compositionally biased region" description="Pro residues" evidence="3">
    <location>
        <begin position="130"/>
        <end position="146"/>
    </location>
</feature>
<feature type="region of interest" description="Disordered" evidence="3">
    <location>
        <begin position="127"/>
        <end position="175"/>
    </location>
</feature>
<protein>
    <submittedName>
        <fullName evidence="5">Phosphopantetheine--protein transferase-like protein</fullName>
    </submittedName>
</protein>
<dbReference type="PANTHER" id="PTHR12215">
    <property type="entry name" value="PHOSPHOPANTETHEINE TRANSFERASE"/>
    <property type="match status" value="1"/>
</dbReference>
<reference evidence="5 6" key="1">
    <citation type="journal article" date="2015" name="Stand. Genomic Sci.">
        <title>Genomic Encyclopedia of Bacterial and Archaeal Type Strains, Phase III: the genomes of soil and plant-associated and newly described type strains.</title>
        <authorList>
            <person name="Whitman W.B."/>
            <person name="Woyke T."/>
            <person name="Klenk H.P."/>
            <person name="Zhou Y."/>
            <person name="Lilburn T.G."/>
            <person name="Beck B.J."/>
            <person name="De Vos P."/>
            <person name="Vandamme P."/>
            <person name="Eisen J.A."/>
            <person name="Garrity G."/>
            <person name="Hugenholtz P."/>
            <person name="Kyrpides N.C."/>
        </authorList>
    </citation>
    <scope>NUCLEOTIDE SEQUENCE [LARGE SCALE GENOMIC DNA]</scope>
    <source>
        <strain evidence="5 6">VKM Ac-2538</strain>
    </source>
</reference>
<dbReference type="Pfam" id="PF01648">
    <property type="entry name" value="ACPS"/>
    <property type="match status" value="1"/>
</dbReference>
<dbReference type="InterPro" id="IPR050559">
    <property type="entry name" value="P-Pant_transferase_sf"/>
</dbReference>
<evidence type="ECO:0000313" key="6">
    <source>
        <dbReference type="Proteomes" id="UP000295818"/>
    </source>
</evidence>
<gene>
    <name evidence="5" type="ORF">EV644_108114</name>
</gene>
<dbReference type="Gene3D" id="3.90.470.20">
    <property type="entry name" value="4'-phosphopantetheinyl transferase domain"/>
    <property type="match status" value="1"/>
</dbReference>
<evidence type="ECO:0000313" key="5">
    <source>
        <dbReference type="EMBL" id="TCO20900.1"/>
    </source>
</evidence>
<accession>A0ABY2BIL9</accession>